<feature type="domain" description="Major facilitator superfamily (MFS) profile" evidence="5">
    <location>
        <begin position="215"/>
        <end position="414"/>
    </location>
</feature>
<organism evidence="6 7">
    <name type="scientific">Flavimaricola marinus</name>
    <dbReference type="NCBI Taxonomy" id="1819565"/>
    <lineage>
        <taxon>Bacteria</taxon>
        <taxon>Pseudomonadati</taxon>
        <taxon>Pseudomonadota</taxon>
        <taxon>Alphaproteobacteria</taxon>
        <taxon>Rhodobacterales</taxon>
        <taxon>Paracoccaceae</taxon>
        <taxon>Flavimaricola</taxon>
    </lineage>
</organism>
<dbReference type="EMBL" id="FXZK01000009">
    <property type="protein sequence ID" value="SMY09439.1"/>
    <property type="molecule type" value="Genomic_DNA"/>
</dbReference>
<name>A0A238LIC6_9RHOB</name>
<dbReference type="Proteomes" id="UP000201613">
    <property type="component" value="Unassembled WGS sequence"/>
</dbReference>
<keyword evidence="3 4" id="KW-0472">Membrane</keyword>
<dbReference type="RefSeq" id="WP_093993616.1">
    <property type="nucleotide sequence ID" value="NZ_FXZK01000009.1"/>
</dbReference>
<dbReference type="PANTHER" id="PTHR23534:SF1">
    <property type="entry name" value="MAJOR FACILITATOR SUPERFAMILY PROTEIN"/>
    <property type="match status" value="1"/>
</dbReference>
<dbReference type="InterPro" id="IPR036259">
    <property type="entry name" value="MFS_trans_sf"/>
</dbReference>
<feature type="transmembrane region" description="Helical" evidence="4">
    <location>
        <begin position="340"/>
        <end position="361"/>
    </location>
</feature>
<accession>A0A238LIC6</accession>
<evidence type="ECO:0000313" key="7">
    <source>
        <dbReference type="Proteomes" id="UP000201613"/>
    </source>
</evidence>
<sequence>MPDQSLAKRNIAVLTVAQSLGGAGAPVVVSLGGLVGQSLSPTPALITLPVSLFSLGLAIGVVPAAMLMRALGRRGAYRIGAMLGVVGGLVAAFGISIGSFLVFCLGTMGAGLYASFVQSYRFAATDQAEGDLRGKAISSVMIGGLIAAFIGPQLVILTREAVPGAPFMGSFLSQAAMALLAIPVLSLLRVPPPQERLDGAAGGRGTLALLKSPDYALALAAGVVSYGLMSFVMTAAPVAMVNHGHGVDQATLGIQWHVLAMFAPSFVTGRLIARYGKERLTASGLAMIGIGAIVALSGMAVWQFWVSLVLLGVGWNFGFLGATAMLLDTHTENERAVAQGTNDFFVFSTVAAASFLSGGILQSAGWTMVNLVVFPAIALVLVPLVWKSRTRTGADAQVPDAAEINLTPRPEPNQ</sequence>
<dbReference type="PROSITE" id="PS50850">
    <property type="entry name" value="MFS"/>
    <property type="match status" value="1"/>
</dbReference>
<reference evidence="7" key="1">
    <citation type="submission" date="2017-05" db="EMBL/GenBank/DDBJ databases">
        <authorList>
            <person name="Rodrigo-Torres L."/>
            <person name="Arahal R. D."/>
            <person name="Lucena T."/>
        </authorList>
    </citation>
    <scope>NUCLEOTIDE SEQUENCE [LARGE SCALE GENOMIC DNA]</scope>
    <source>
        <strain evidence="7">CECT 8899</strain>
    </source>
</reference>
<feature type="transmembrane region" description="Helical" evidence="4">
    <location>
        <begin position="75"/>
        <end position="94"/>
    </location>
</feature>
<dbReference type="GO" id="GO:0022857">
    <property type="term" value="F:transmembrane transporter activity"/>
    <property type="evidence" value="ECO:0007669"/>
    <property type="project" value="InterPro"/>
</dbReference>
<dbReference type="InterPro" id="IPR020846">
    <property type="entry name" value="MFS_dom"/>
</dbReference>
<keyword evidence="1 4" id="KW-0812">Transmembrane</keyword>
<dbReference type="PANTHER" id="PTHR23534">
    <property type="entry name" value="MFS PERMEASE"/>
    <property type="match status" value="1"/>
</dbReference>
<keyword evidence="2 4" id="KW-1133">Transmembrane helix</keyword>
<feature type="transmembrane region" description="Helical" evidence="4">
    <location>
        <begin position="100"/>
        <end position="124"/>
    </location>
</feature>
<dbReference type="OrthoDB" id="8558006at2"/>
<evidence type="ECO:0000256" key="4">
    <source>
        <dbReference type="SAM" id="Phobius"/>
    </source>
</evidence>
<proteinExistence type="predicted"/>
<dbReference type="Gene3D" id="1.20.1250.20">
    <property type="entry name" value="MFS general substrate transporter like domains"/>
    <property type="match status" value="1"/>
</dbReference>
<gene>
    <name evidence="6" type="ORF">LOM8899_03606</name>
</gene>
<feature type="transmembrane region" description="Helical" evidence="4">
    <location>
        <begin position="280"/>
        <end position="302"/>
    </location>
</feature>
<evidence type="ECO:0000256" key="3">
    <source>
        <dbReference type="ARBA" id="ARBA00023136"/>
    </source>
</evidence>
<dbReference type="InterPro" id="IPR011701">
    <property type="entry name" value="MFS"/>
</dbReference>
<feature type="transmembrane region" description="Helical" evidence="4">
    <location>
        <begin position="254"/>
        <end position="273"/>
    </location>
</feature>
<protein>
    <submittedName>
        <fullName evidence="6">Major Facilitator Superfamily protein</fullName>
    </submittedName>
</protein>
<evidence type="ECO:0000313" key="6">
    <source>
        <dbReference type="EMBL" id="SMY09439.1"/>
    </source>
</evidence>
<evidence type="ECO:0000259" key="5">
    <source>
        <dbReference type="PROSITE" id="PS50850"/>
    </source>
</evidence>
<evidence type="ECO:0000256" key="2">
    <source>
        <dbReference type="ARBA" id="ARBA00022989"/>
    </source>
</evidence>
<evidence type="ECO:0000256" key="1">
    <source>
        <dbReference type="ARBA" id="ARBA00022692"/>
    </source>
</evidence>
<feature type="transmembrane region" description="Helical" evidence="4">
    <location>
        <begin position="136"/>
        <end position="155"/>
    </location>
</feature>
<feature type="transmembrane region" description="Helical" evidence="4">
    <location>
        <begin position="215"/>
        <end position="234"/>
    </location>
</feature>
<keyword evidence="7" id="KW-1185">Reference proteome</keyword>
<dbReference type="Pfam" id="PF07690">
    <property type="entry name" value="MFS_1"/>
    <property type="match status" value="1"/>
</dbReference>
<feature type="transmembrane region" description="Helical" evidence="4">
    <location>
        <begin position="46"/>
        <end position="68"/>
    </location>
</feature>
<feature type="transmembrane region" description="Helical" evidence="4">
    <location>
        <begin position="167"/>
        <end position="188"/>
    </location>
</feature>
<feature type="transmembrane region" description="Helical" evidence="4">
    <location>
        <begin position="367"/>
        <end position="386"/>
    </location>
</feature>
<feature type="transmembrane region" description="Helical" evidence="4">
    <location>
        <begin position="12"/>
        <end position="34"/>
    </location>
</feature>
<feature type="transmembrane region" description="Helical" evidence="4">
    <location>
        <begin position="308"/>
        <end position="328"/>
    </location>
</feature>
<dbReference type="SUPFAM" id="SSF103473">
    <property type="entry name" value="MFS general substrate transporter"/>
    <property type="match status" value="1"/>
</dbReference>
<dbReference type="AlphaFoldDB" id="A0A238LIC6"/>